<proteinExistence type="predicted"/>
<name>A0A9Q0H1R0_9MAGN</name>
<protein>
    <submittedName>
        <fullName evidence="1">Uncharacterized protein</fullName>
    </submittedName>
</protein>
<evidence type="ECO:0000313" key="2">
    <source>
        <dbReference type="Proteomes" id="UP001141806"/>
    </source>
</evidence>
<dbReference type="EMBL" id="JAMYWD010000010">
    <property type="protein sequence ID" value="KAJ4957958.1"/>
    <property type="molecule type" value="Genomic_DNA"/>
</dbReference>
<dbReference type="Proteomes" id="UP001141806">
    <property type="component" value="Unassembled WGS sequence"/>
</dbReference>
<sequence length="146" mass="16913">MSALPRANEMAEGEQSFWKLWVWVGCCGEQEMGERELSFGKLWVWMGWKAVVPFSFRLCLPSPPMPRVFHCSSLSSLFLFLFFSQDLDETALERSRILYFLFLIRVDYNSTTHSKFGAPEILCFCFKVSYIRLVAKAGDNRMLDVA</sequence>
<evidence type="ECO:0000313" key="1">
    <source>
        <dbReference type="EMBL" id="KAJ4957958.1"/>
    </source>
</evidence>
<dbReference type="AlphaFoldDB" id="A0A9Q0H1R0"/>
<organism evidence="1 2">
    <name type="scientific">Protea cynaroides</name>
    <dbReference type="NCBI Taxonomy" id="273540"/>
    <lineage>
        <taxon>Eukaryota</taxon>
        <taxon>Viridiplantae</taxon>
        <taxon>Streptophyta</taxon>
        <taxon>Embryophyta</taxon>
        <taxon>Tracheophyta</taxon>
        <taxon>Spermatophyta</taxon>
        <taxon>Magnoliopsida</taxon>
        <taxon>Proteales</taxon>
        <taxon>Proteaceae</taxon>
        <taxon>Protea</taxon>
    </lineage>
</organism>
<accession>A0A9Q0H1R0</accession>
<gene>
    <name evidence="1" type="ORF">NE237_025069</name>
</gene>
<reference evidence="1" key="1">
    <citation type="journal article" date="2023" name="Plant J.">
        <title>The genome of the king protea, Protea cynaroides.</title>
        <authorList>
            <person name="Chang J."/>
            <person name="Duong T.A."/>
            <person name="Schoeman C."/>
            <person name="Ma X."/>
            <person name="Roodt D."/>
            <person name="Barker N."/>
            <person name="Li Z."/>
            <person name="Van de Peer Y."/>
            <person name="Mizrachi E."/>
        </authorList>
    </citation>
    <scope>NUCLEOTIDE SEQUENCE</scope>
    <source>
        <tissue evidence="1">Young leaves</tissue>
    </source>
</reference>
<keyword evidence="2" id="KW-1185">Reference proteome</keyword>
<comment type="caution">
    <text evidence="1">The sequence shown here is derived from an EMBL/GenBank/DDBJ whole genome shotgun (WGS) entry which is preliminary data.</text>
</comment>